<dbReference type="EMBL" id="RBUA01000403">
    <property type="protein sequence ID" value="RMU61426.1"/>
    <property type="molecule type" value="Genomic_DNA"/>
</dbReference>
<sequence length="82" mass="8973">MPSVIDQLERRDDLLHAAGLAYLAVVEANEVRRFGVVSQGEVFGRADGSLEHRDQRLELLLVRHQASPPNTSTLANTHAGEA</sequence>
<accession>A0A3M5VT45</accession>
<gene>
    <name evidence="1" type="ORF">ALP29_201426</name>
</gene>
<reference evidence="1 2" key="1">
    <citation type="submission" date="2018-08" db="EMBL/GenBank/DDBJ databases">
        <title>Recombination of ecologically and evolutionarily significant loci maintains genetic cohesion in the Pseudomonas syringae species complex.</title>
        <authorList>
            <person name="Dillon M."/>
            <person name="Thakur S."/>
            <person name="Almeida R.N.D."/>
            <person name="Weir B.S."/>
            <person name="Guttman D.S."/>
        </authorList>
    </citation>
    <scope>NUCLEOTIDE SEQUENCE [LARGE SCALE GENOMIC DNA]</scope>
    <source>
        <strain evidence="1 2">ICMP 14479</strain>
    </source>
</reference>
<dbReference type="Proteomes" id="UP000280395">
    <property type="component" value="Unassembled WGS sequence"/>
</dbReference>
<name>A0A3M5VT45_PSESX</name>
<evidence type="ECO:0000313" key="2">
    <source>
        <dbReference type="Proteomes" id="UP000280395"/>
    </source>
</evidence>
<dbReference type="AlphaFoldDB" id="A0A3M5VT45"/>
<organism evidence="1 2">
    <name type="scientific">Pseudomonas syringae pv. avii</name>
    <dbReference type="NCBI Taxonomy" id="663959"/>
    <lineage>
        <taxon>Bacteria</taxon>
        <taxon>Pseudomonadati</taxon>
        <taxon>Pseudomonadota</taxon>
        <taxon>Gammaproteobacteria</taxon>
        <taxon>Pseudomonadales</taxon>
        <taxon>Pseudomonadaceae</taxon>
        <taxon>Pseudomonas</taxon>
        <taxon>Pseudomonas syringae</taxon>
    </lineage>
</organism>
<protein>
    <submittedName>
        <fullName evidence="1">Uncharacterized protein</fullName>
    </submittedName>
</protein>
<comment type="caution">
    <text evidence="1">The sequence shown here is derived from an EMBL/GenBank/DDBJ whole genome shotgun (WGS) entry which is preliminary data.</text>
</comment>
<proteinExistence type="predicted"/>
<evidence type="ECO:0000313" key="1">
    <source>
        <dbReference type="EMBL" id="RMU61426.1"/>
    </source>
</evidence>